<keyword evidence="5" id="KW-1185">Reference proteome</keyword>
<evidence type="ECO:0000313" key="4">
    <source>
        <dbReference type="EMBL" id="TWT24564.1"/>
    </source>
</evidence>
<reference evidence="4 5" key="1">
    <citation type="submission" date="2019-08" db="EMBL/GenBank/DDBJ databases">
        <authorList>
            <person name="Lei W."/>
        </authorList>
    </citation>
    <scope>NUCLEOTIDE SEQUENCE [LARGE SCALE GENOMIC DNA]</scope>
    <source>
        <strain evidence="4 5">CCUG 58627</strain>
    </source>
</reference>
<gene>
    <name evidence="4" type="ORF">FRX94_07715</name>
</gene>
<feature type="domain" description="DUF1731" evidence="3">
    <location>
        <begin position="448"/>
        <end position="495"/>
    </location>
</feature>
<comment type="caution">
    <text evidence="4">The sequence shown here is derived from an EMBL/GenBank/DDBJ whole genome shotgun (WGS) entry which is preliminary data.</text>
</comment>
<dbReference type="Gene3D" id="3.40.50.720">
    <property type="entry name" value="NAD(P)-binding Rossmann-like Domain"/>
    <property type="match status" value="1"/>
</dbReference>
<feature type="domain" description="NAD-dependent epimerase/dehydratase" evidence="2">
    <location>
        <begin position="199"/>
        <end position="415"/>
    </location>
</feature>
<organism evidence="4 5">
    <name type="scientific">Corynebacterium canis</name>
    <dbReference type="NCBI Taxonomy" id="679663"/>
    <lineage>
        <taxon>Bacteria</taxon>
        <taxon>Bacillati</taxon>
        <taxon>Actinomycetota</taxon>
        <taxon>Actinomycetes</taxon>
        <taxon>Mycobacteriales</taxon>
        <taxon>Corynebacteriaceae</taxon>
        <taxon>Corynebacterium</taxon>
    </lineage>
</organism>
<dbReference type="SUPFAM" id="SSF55961">
    <property type="entry name" value="Bet v1-like"/>
    <property type="match status" value="1"/>
</dbReference>
<comment type="similarity">
    <text evidence="1">Belongs to the NAD(P)-dependent epimerase/dehydratase family. SDR39U1 subfamily.</text>
</comment>
<dbReference type="RefSeq" id="WP_146324555.1">
    <property type="nucleotide sequence ID" value="NZ_BAABLR010000020.1"/>
</dbReference>
<dbReference type="InterPro" id="IPR036291">
    <property type="entry name" value="NAD(P)-bd_dom_sf"/>
</dbReference>
<sequence>MLTYDYVDEFPWARESVSAYYESPGTIVRLTPEWFASVVQEPTQGLRVGSRSELLLRPAWLSMLSGRTLPGSVRPGVRWVAEHIEYEQGRRFVDQMAQGPLADWRHEHVFAELGDGAKLGEGASGARCRVSDHVEFDLPDPGPRQYTRAGVTLTSRIFGELDRVFAYRSAQTRADLEFQAWLRAVTGADAAAAESPKTIAISGATGLVGTALSAFLRALGHRVVALTRNPPEAAVPGVEFVSWNPEKHELDPEKLIGVDAVVNLAGASILGPFTQQHKRAIYQSRRDATWTLVEAMKAVRKDGGPQALISASASGFYGHNAEEVSESGAGGDDFLATVCQEWEATALRAQQFDIRVALVRTGLVLSARGGLLAAQLPLYLAGLGGALGGGKSWMPWISLEDMIRVYAFAALNPQVSGPINAAAPHPVQQREFAKTLGEVVGRPTRVPTPGFVPSLVLGKQGARELALSSARLIPEALTEQGFEFRFPHLESALRHSLGRSAAN</sequence>
<dbReference type="PANTHER" id="PTHR11092">
    <property type="entry name" value="SUGAR NUCLEOTIDE EPIMERASE RELATED"/>
    <property type="match status" value="1"/>
</dbReference>
<dbReference type="InterPro" id="IPR013549">
    <property type="entry name" value="DUF1731"/>
</dbReference>
<dbReference type="PANTHER" id="PTHR11092:SF0">
    <property type="entry name" value="EPIMERASE FAMILY PROTEIN SDR39U1"/>
    <property type="match status" value="1"/>
</dbReference>
<dbReference type="NCBIfam" id="TIGR01777">
    <property type="entry name" value="yfcH"/>
    <property type="match status" value="1"/>
</dbReference>
<dbReference type="AlphaFoldDB" id="A0A5C5UEE9"/>
<protein>
    <submittedName>
        <fullName evidence="4">TIGR01777 family protein</fullName>
    </submittedName>
</protein>
<accession>A0A5C5UEE9</accession>
<evidence type="ECO:0000259" key="2">
    <source>
        <dbReference type="Pfam" id="PF01370"/>
    </source>
</evidence>
<evidence type="ECO:0000259" key="3">
    <source>
        <dbReference type="Pfam" id="PF08338"/>
    </source>
</evidence>
<dbReference type="SUPFAM" id="SSF51735">
    <property type="entry name" value="NAD(P)-binding Rossmann-fold domains"/>
    <property type="match status" value="1"/>
</dbReference>
<dbReference type="Pfam" id="PF01370">
    <property type="entry name" value="Epimerase"/>
    <property type="match status" value="1"/>
</dbReference>
<dbReference type="EMBL" id="VOHM01000015">
    <property type="protein sequence ID" value="TWT24564.1"/>
    <property type="molecule type" value="Genomic_DNA"/>
</dbReference>
<dbReference type="Gene3D" id="3.30.530.20">
    <property type="match status" value="1"/>
</dbReference>
<dbReference type="InterPro" id="IPR023393">
    <property type="entry name" value="START-like_dom_sf"/>
</dbReference>
<evidence type="ECO:0000256" key="1">
    <source>
        <dbReference type="ARBA" id="ARBA00009353"/>
    </source>
</evidence>
<dbReference type="OrthoDB" id="9801773at2"/>
<dbReference type="Pfam" id="PF08338">
    <property type="entry name" value="DUF1731"/>
    <property type="match status" value="1"/>
</dbReference>
<dbReference type="Proteomes" id="UP000320791">
    <property type="component" value="Unassembled WGS sequence"/>
</dbReference>
<name>A0A5C5UEE9_9CORY</name>
<dbReference type="InterPro" id="IPR001509">
    <property type="entry name" value="Epimerase_deHydtase"/>
</dbReference>
<evidence type="ECO:0000313" key="5">
    <source>
        <dbReference type="Proteomes" id="UP000320791"/>
    </source>
</evidence>
<proteinExistence type="inferred from homology"/>
<dbReference type="InterPro" id="IPR010099">
    <property type="entry name" value="SDR39U1"/>
</dbReference>